<dbReference type="Proteomes" id="UP000006222">
    <property type="component" value="Unassembled WGS sequence"/>
</dbReference>
<evidence type="ECO:0000313" key="1">
    <source>
        <dbReference type="EMBL" id="EGF25135.1"/>
    </source>
</evidence>
<protein>
    <submittedName>
        <fullName evidence="1">Uncharacterized protein</fullName>
    </submittedName>
</protein>
<accession>F2AYV0</accession>
<dbReference type="RefSeq" id="WP_007328810.1">
    <property type="nucleotide sequence ID" value="NZ_AFAR01000246.1"/>
</dbReference>
<comment type="caution">
    <text evidence="1">The sequence shown here is derived from an EMBL/GenBank/DDBJ whole genome shotgun (WGS) entry which is preliminary data.</text>
</comment>
<name>F2AYV0_RHOBT</name>
<dbReference type="EMBL" id="AFAR01000246">
    <property type="protein sequence ID" value="EGF25135.1"/>
    <property type="molecule type" value="Genomic_DNA"/>
</dbReference>
<organism evidence="1 2">
    <name type="scientific">Rhodopirellula baltica WH47</name>
    <dbReference type="NCBI Taxonomy" id="991778"/>
    <lineage>
        <taxon>Bacteria</taxon>
        <taxon>Pseudomonadati</taxon>
        <taxon>Planctomycetota</taxon>
        <taxon>Planctomycetia</taxon>
        <taxon>Pirellulales</taxon>
        <taxon>Pirellulaceae</taxon>
        <taxon>Rhodopirellula</taxon>
    </lineage>
</organism>
<reference evidence="1 2" key="1">
    <citation type="journal article" date="2013" name="Mar. Genomics">
        <title>Expression of sulfatases in Rhodopirellula baltica and the diversity of sulfatases in the genus Rhodopirellula.</title>
        <authorList>
            <person name="Wegner C.E."/>
            <person name="Richter-Heitmann T."/>
            <person name="Klindworth A."/>
            <person name="Klockow C."/>
            <person name="Richter M."/>
            <person name="Achstetter T."/>
            <person name="Glockner F.O."/>
            <person name="Harder J."/>
        </authorList>
    </citation>
    <scope>NUCLEOTIDE SEQUENCE [LARGE SCALE GENOMIC DNA]</scope>
    <source>
        <strain evidence="1 2">WH47</strain>
    </source>
</reference>
<dbReference type="AlphaFoldDB" id="F2AYV0"/>
<sequence>MKTHVSFKRDSATLNADAPPFGEDIADSLVAFLASQGLGDCILDSLDYAFTLFCPADSRRCYVMVGLVGDDPQQCLISCDPSRGIVDWLLRRNYDAELNTVVTAIHQFLTDDSAVSEIRWYTKDGWNANPDEWTPSP</sequence>
<dbReference type="PATRIC" id="fig|991778.3.peg.5193"/>
<gene>
    <name evidence="1" type="ORF">RBWH47_04686</name>
</gene>
<evidence type="ECO:0000313" key="2">
    <source>
        <dbReference type="Proteomes" id="UP000006222"/>
    </source>
</evidence>
<proteinExistence type="predicted"/>